<evidence type="ECO:0000256" key="2">
    <source>
        <dbReference type="ARBA" id="ARBA00012816"/>
    </source>
</evidence>
<dbReference type="GO" id="GO:0005524">
    <property type="term" value="F:ATP binding"/>
    <property type="evidence" value="ECO:0007669"/>
    <property type="project" value="UniProtKB-KW"/>
</dbReference>
<dbReference type="PANTHER" id="PTHR22594">
    <property type="entry name" value="ASPARTYL/LYSYL-TRNA SYNTHETASE"/>
    <property type="match status" value="1"/>
</dbReference>
<reference evidence="9" key="1">
    <citation type="submission" date="2017-01" db="EMBL/GenBank/DDBJ databases">
        <authorList>
            <person name="Assis F.L."/>
            <person name="Abrahao J.S."/>
            <person name="Silva L."/>
            <person name="Khalil J.B."/>
            <person name="Rodrigues R."/>
            <person name="Silva L.S."/>
            <person name="Arantes T."/>
            <person name="Boratto P."/>
            <person name="Andrade M."/>
            <person name="Kroon E.G."/>
            <person name="Ribeiro B."/>
            <person name="Bergier I."/>
            <person name="Seligmann H."/>
            <person name="Ghigo E."/>
            <person name="Colson P."/>
            <person name="Levasseur A."/>
            <person name="Raoult D."/>
            <person name="Scola B.L."/>
        </authorList>
    </citation>
    <scope>NUCLEOTIDE SEQUENCE</scope>
    <source>
        <strain evidence="9">Soda lake</strain>
    </source>
</reference>
<proteinExistence type="inferred from homology"/>
<name>A0A6N1NI04_9VIRU</name>
<dbReference type="InterPro" id="IPR002312">
    <property type="entry name" value="Asp/Asn-tRNA-synth_IIb"/>
</dbReference>
<evidence type="ECO:0000256" key="7">
    <source>
        <dbReference type="ARBA" id="ARBA00023146"/>
    </source>
</evidence>
<dbReference type="InterPro" id="IPR006195">
    <property type="entry name" value="aa-tRNA-synth_II"/>
</dbReference>
<dbReference type="RefSeq" id="YP_010781359.1">
    <property type="nucleotide sequence ID" value="NC_075039.1"/>
</dbReference>
<dbReference type="InterPro" id="IPR004365">
    <property type="entry name" value="NA-bd_OB_tRNA"/>
</dbReference>
<accession>A0A6N1NI04</accession>
<dbReference type="Gene3D" id="2.40.50.140">
    <property type="entry name" value="Nucleic acid-binding proteins"/>
    <property type="match status" value="1"/>
</dbReference>
<keyword evidence="3" id="KW-0436">Ligase</keyword>
<keyword evidence="6" id="KW-0648">Protein biosynthesis</keyword>
<dbReference type="EMBL" id="KY523104">
    <property type="protein sequence ID" value="QKU34714.1"/>
    <property type="molecule type" value="Genomic_DNA"/>
</dbReference>
<dbReference type="PANTHER" id="PTHR22594:SF34">
    <property type="entry name" value="ASPARAGINE--TRNA LIGASE, MITOCHONDRIAL-RELATED"/>
    <property type="match status" value="1"/>
</dbReference>
<keyword evidence="7 9" id="KW-0030">Aminoacyl-tRNA synthetase</keyword>
<dbReference type="NCBIfam" id="TIGR00457">
    <property type="entry name" value="asnS"/>
    <property type="match status" value="1"/>
</dbReference>
<reference evidence="9" key="2">
    <citation type="journal article" date="2018" name="Nat. Commun.">
        <title>Tailed giant Tupanvirus possesses the most complete translational apparatus of the known virosphere.</title>
        <authorList>
            <person name="Abrahao J."/>
            <person name="Silva L."/>
            <person name="Silva L.S."/>
            <person name="Khalil J.Y.B."/>
            <person name="Rodrigues R."/>
            <person name="Arantes T."/>
            <person name="Assis F."/>
            <person name="Boratto P."/>
            <person name="Andrade M."/>
            <person name="Kroon E.G."/>
            <person name="Ribeiro B."/>
            <person name="Bergier I."/>
            <person name="Seligmann H."/>
            <person name="Ghigo E."/>
            <person name="Colson P."/>
            <person name="Levasseur A."/>
            <person name="Kroemer G."/>
            <person name="Raoult D."/>
            <person name="La Scola B."/>
        </authorList>
    </citation>
    <scope>NUCLEOTIDE SEQUENCE [LARGE SCALE GENOMIC DNA]</scope>
    <source>
        <strain evidence="9">Soda lake</strain>
    </source>
</reference>
<dbReference type="GeneID" id="80518123"/>
<dbReference type="InterPro" id="IPR004522">
    <property type="entry name" value="Asn-tRNA-ligase"/>
</dbReference>
<evidence type="ECO:0000256" key="4">
    <source>
        <dbReference type="ARBA" id="ARBA00022741"/>
    </source>
</evidence>
<dbReference type="InterPro" id="IPR045864">
    <property type="entry name" value="aa-tRNA-synth_II/BPL/LPL"/>
</dbReference>
<dbReference type="GO" id="GO:0003676">
    <property type="term" value="F:nucleic acid binding"/>
    <property type="evidence" value="ECO:0007669"/>
    <property type="project" value="InterPro"/>
</dbReference>
<comment type="similarity">
    <text evidence="1">Belongs to the class-II aminoacyl-tRNA synthetase family.</text>
</comment>
<dbReference type="GO" id="GO:0004816">
    <property type="term" value="F:asparagine-tRNA ligase activity"/>
    <property type="evidence" value="ECO:0007669"/>
    <property type="project" value="UniProtKB-EC"/>
</dbReference>
<dbReference type="PROSITE" id="PS50862">
    <property type="entry name" value="AA_TRNA_LIGASE_II"/>
    <property type="match status" value="1"/>
</dbReference>
<dbReference type="Pfam" id="PF01336">
    <property type="entry name" value="tRNA_anti-codon"/>
    <property type="match status" value="1"/>
</dbReference>
<evidence type="ECO:0000256" key="1">
    <source>
        <dbReference type="ARBA" id="ARBA00008226"/>
    </source>
</evidence>
<dbReference type="SUPFAM" id="SSF50249">
    <property type="entry name" value="Nucleic acid-binding proteins"/>
    <property type="match status" value="1"/>
</dbReference>
<sequence length="494" mass="55616">MQIAEIFKSYTVLLNKEVSTAGWVKTCRDQNQMVFIHLSDGTTQQTLQVIALPEFVSNFKELSAITTGTSISVTGVLVKSPAKGQLFELSARNVTIHQICPGTFPFQKVGLPMEFMRAFPHLRHRSNIMRAVFSVKSVVMKSIHDFFVERNYCLVDLPVLTTNACEGGCQPLQVTSLIDSGKISDIPVITKNVMTMGDDENCVISTSVRTIKTNDIDFKKDFFDNPVYLTVSNQLHLECFAHGLGYVYTITPATRGEPSQSTKHLAHFNMLEWEFCFGELDDNIELAEQCIKYCAAQVLDKCQKELEILNKAAENKLVDKLVKIVTEPFTRITHREAVTLLRDVHQSTPFVDEPQYAGDLSGEHERFLVKHFGKPVVVMRYPKAVKAFYMPVHNIVEQDSQTIEYVDCFDLLMDIGEVVGGSQRIWSENELLQRMSELGIDSKHLDWYLDLRRYGSVPHGGAGLGIERLVSTLTGTANVKDCISFPLTVHHCTH</sequence>
<dbReference type="Gene3D" id="3.30.930.10">
    <property type="entry name" value="Bira Bifunctional Protein, Domain 2"/>
    <property type="match status" value="1"/>
</dbReference>
<evidence type="ECO:0000256" key="6">
    <source>
        <dbReference type="ARBA" id="ARBA00022917"/>
    </source>
</evidence>
<feature type="domain" description="Aminoacyl-transfer RNA synthetases class-II family profile" evidence="8">
    <location>
        <begin position="133"/>
        <end position="486"/>
    </location>
</feature>
<dbReference type="NCBIfam" id="NF003037">
    <property type="entry name" value="PRK03932.1"/>
    <property type="match status" value="1"/>
</dbReference>
<keyword evidence="4" id="KW-0547">Nucleotide-binding</keyword>
<dbReference type="InterPro" id="IPR012340">
    <property type="entry name" value="NA-bd_OB-fold"/>
</dbReference>
<dbReference type="CDD" id="cd04318">
    <property type="entry name" value="EcAsnRS_like_N"/>
    <property type="match status" value="1"/>
</dbReference>
<dbReference type="InterPro" id="IPR004364">
    <property type="entry name" value="Aa-tRNA-synt_II"/>
</dbReference>
<dbReference type="Pfam" id="PF00152">
    <property type="entry name" value="tRNA-synt_2"/>
    <property type="match status" value="2"/>
</dbReference>
<dbReference type="EC" id="6.1.1.22" evidence="2"/>
<dbReference type="PRINTS" id="PR01042">
    <property type="entry name" value="TRNASYNTHASP"/>
</dbReference>
<evidence type="ECO:0000256" key="5">
    <source>
        <dbReference type="ARBA" id="ARBA00022840"/>
    </source>
</evidence>
<evidence type="ECO:0000313" key="9">
    <source>
        <dbReference type="EMBL" id="QKU34714.1"/>
    </source>
</evidence>
<evidence type="ECO:0000256" key="3">
    <source>
        <dbReference type="ARBA" id="ARBA00022598"/>
    </source>
</evidence>
<keyword evidence="5" id="KW-0067">ATP-binding</keyword>
<protein>
    <recommendedName>
        <fullName evidence="2">asparagine--tRNA ligase</fullName>
        <ecNumber evidence="2">6.1.1.22</ecNumber>
    </recommendedName>
</protein>
<organism evidence="9">
    <name type="scientific">Tupanvirus soda lake</name>
    <dbReference type="NCBI Taxonomy" id="2126985"/>
    <lineage>
        <taxon>Viruses</taxon>
        <taxon>Varidnaviria</taxon>
        <taxon>Bamfordvirae</taxon>
        <taxon>Nucleocytoviricota</taxon>
        <taxon>Megaviricetes</taxon>
        <taxon>Imitervirales</taxon>
        <taxon>Mimiviridae</taxon>
        <taxon>Megamimivirinae</taxon>
        <taxon>Tupanvirus</taxon>
        <taxon>Tupanvirus salinum</taxon>
    </lineage>
</organism>
<dbReference type="SUPFAM" id="SSF55681">
    <property type="entry name" value="Class II aaRS and biotin synthetases"/>
    <property type="match status" value="1"/>
</dbReference>
<evidence type="ECO:0000259" key="8">
    <source>
        <dbReference type="PROSITE" id="PS50862"/>
    </source>
</evidence>
<dbReference type="KEGG" id="vg:80518123"/>